<evidence type="ECO:0000313" key="2">
    <source>
        <dbReference type="EMBL" id="KAK9824123.1"/>
    </source>
</evidence>
<feature type="compositionally biased region" description="Low complexity" evidence="1">
    <location>
        <begin position="152"/>
        <end position="166"/>
    </location>
</feature>
<organism evidence="2 3">
    <name type="scientific">[Myrmecia] bisecta</name>
    <dbReference type="NCBI Taxonomy" id="41462"/>
    <lineage>
        <taxon>Eukaryota</taxon>
        <taxon>Viridiplantae</taxon>
        <taxon>Chlorophyta</taxon>
        <taxon>core chlorophytes</taxon>
        <taxon>Trebouxiophyceae</taxon>
        <taxon>Trebouxiales</taxon>
        <taxon>Trebouxiaceae</taxon>
        <taxon>Myrmecia</taxon>
    </lineage>
</organism>
<comment type="caution">
    <text evidence="2">The sequence shown here is derived from an EMBL/GenBank/DDBJ whole genome shotgun (WGS) entry which is preliminary data.</text>
</comment>
<feature type="compositionally biased region" description="Acidic residues" evidence="1">
    <location>
        <begin position="426"/>
        <end position="435"/>
    </location>
</feature>
<feature type="compositionally biased region" description="Low complexity" evidence="1">
    <location>
        <begin position="287"/>
        <end position="305"/>
    </location>
</feature>
<name>A0AAW1QRQ7_9CHLO</name>
<dbReference type="AlphaFoldDB" id="A0AAW1QRQ7"/>
<accession>A0AAW1QRQ7</accession>
<proteinExistence type="predicted"/>
<gene>
    <name evidence="2" type="ORF">WJX72_007924</name>
</gene>
<keyword evidence="3" id="KW-1185">Reference proteome</keyword>
<dbReference type="Gene3D" id="1.10.10.60">
    <property type="entry name" value="Homeodomain-like"/>
    <property type="match status" value="1"/>
</dbReference>
<feature type="region of interest" description="Disordered" evidence="1">
    <location>
        <begin position="110"/>
        <end position="332"/>
    </location>
</feature>
<feature type="region of interest" description="Disordered" evidence="1">
    <location>
        <begin position="372"/>
        <end position="401"/>
    </location>
</feature>
<feature type="region of interest" description="Disordered" evidence="1">
    <location>
        <begin position="30"/>
        <end position="66"/>
    </location>
</feature>
<dbReference type="Proteomes" id="UP001489004">
    <property type="component" value="Unassembled WGS sequence"/>
</dbReference>
<feature type="region of interest" description="Disordered" evidence="1">
    <location>
        <begin position="419"/>
        <end position="443"/>
    </location>
</feature>
<sequence length="443" mass="47109">MEHFGRSAEAPAAKKLRKLVANKQVAASKSRALELSSMTEASEPSSSTTGAMQPQDAPILETSRRTGRVRCKPLPFWANARILTNRTSKAVVVDAGFTDLLSFSATSFAHPRHAREGMPPAGKRDPRVRPSDSVGSQGGGQGMPARKRSREATAGRAGRPARAANPAREDVLRNGLRPGELVGGDVDDDSADDATKAGAGRPGQASKRKRDLAEDKSLSTDGQPPDARPAKQLCRDPAAQPGRAEKQPKQRQQRRPGSGGDGPGAKASGASNQGGAAKSGTKRSGTAAQVAVAQAQMQRVQAAAADPFDFQEGEEAGRAKSADPGAAWEPDQLAAYHEAVNGPNGVPLTDPHYWQKVAQRVRDKSAKQCFALSFDSHPTPPERKPQPKRYAVGPDAPALQPPAMVNAAGRVRKAPVTKLRNGHVLEEEEDEDEEHDYYFSESD</sequence>
<evidence type="ECO:0000256" key="1">
    <source>
        <dbReference type="SAM" id="MobiDB-lite"/>
    </source>
</evidence>
<evidence type="ECO:0000313" key="3">
    <source>
        <dbReference type="Proteomes" id="UP001489004"/>
    </source>
</evidence>
<reference evidence="2 3" key="1">
    <citation type="journal article" date="2024" name="Nat. Commun.">
        <title>Phylogenomics reveals the evolutionary origins of lichenization in chlorophyte algae.</title>
        <authorList>
            <person name="Puginier C."/>
            <person name="Libourel C."/>
            <person name="Otte J."/>
            <person name="Skaloud P."/>
            <person name="Haon M."/>
            <person name="Grisel S."/>
            <person name="Petersen M."/>
            <person name="Berrin J.G."/>
            <person name="Delaux P.M."/>
            <person name="Dal Grande F."/>
            <person name="Keller J."/>
        </authorList>
    </citation>
    <scope>NUCLEOTIDE SEQUENCE [LARGE SCALE GENOMIC DNA]</scope>
    <source>
        <strain evidence="2 3">SAG 2043</strain>
    </source>
</reference>
<protein>
    <submittedName>
        <fullName evidence="2">Uncharacterized protein</fullName>
    </submittedName>
</protein>
<dbReference type="EMBL" id="JALJOR010000002">
    <property type="protein sequence ID" value="KAK9824123.1"/>
    <property type="molecule type" value="Genomic_DNA"/>
</dbReference>
<feature type="compositionally biased region" description="Low complexity" evidence="1">
    <location>
        <begin position="36"/>
        <end position="49"/>
    </location>
</feature>